<dbReference type="PRINTS" id="PR02045">
    <property type="entry name" value="F138DOMAIN"/>
</dbReference>
<reference evidence="1" key="3">
    <citation type="submission" date="2025-08" db="UniProtKB">
        <authorList>
            <consortium name="Ensembl"/>
        </authorList>
    </citation>
    <scope>IDENTIFICATION</scope>
    <source>
        <strain evidence="1">17573</strain>
    </source>
</reference>
<dbReference type="Bgee" id="ENSMMUG00000058503">
    <property type="expression patterns" value="Expressed in fibroblast and 1 other cell type or tissue"/>
</dbReference>
<protein>
    <submittedName>
        <fullName evidence="1">Uncharacterized protein</fullName>
    </submittedName>
</protein>
<dbReference type="PANTHER" id="PTHR12138:SF135">
    <property type="entry name" value="SAM DOMAIN-CONTAINING PROTEIN"/>
    <property type="match status" value="1"/>
</dbReference>
<evidence type="ECO:0000313" key="2">
    <source>
        <dbReference type="Proteomes" id="UP000006718"/>
    </source>
</evidence>
<dbReference type="AlphaFoldDB" id="A0A5F8AHU1"/>
<keyword evidence="2" id="KW-1185">Reference proteome</keyword>
<sequence>MHSLLVQIPPRTPKPLLFYAIQMHNPPYLFIYLFMRRSLALSPQLECSGAILVHCNLRLPGSSDPLASASPVAGIIGARQHARLIVFLVETKVWSAYQSAGITGESHCAQPPTLFLIQLNTLKLYSCGCFTECLCMFYTVLNSSLIRRLESAQITASTRRLPTELAMGSCAPRSVLPSWLLRPLPDPCWENTTVWSDSLCSMPRCGVTPPEMPRCGGTLSARCHGVGGLPLRSHGVGGLPCQCHGVGGLPLLSATVWGDSPCSVPRCGGTPPAQCHGVGGLPLLSATVWGDSPAQCHGVGGLPLLSATVWGDSPCSVPRCGGTPPAQCHGVGTLPLLSATVWGHSPCSVPRCGGTPPAQCHGVGGLPLLSATVWGDSPCSVPRCGGTPPAQCHGVGGLPLLSATVWRDSPCSVPRCGVTPPAQCHGVA</sequence>
<dbReference type="VEuPathDB" id="HostDB:ENSMMUG00000058503"/>
<evidence type="ECO:0000313" key="1">
    <source>
        <dbReference type="Ensembl" id="ENSMMUP00000077478.1"/>
    </source>
</evidence>
<dbReference type="PANTHER" id="PTHR12138">
    <property type="entry name" value="PRIMATE-EXPANDED PROTEIN FAMILY"/>
    <property type="match status" value="1"/>
</dbReference>
<reference evidence="1" key="4">
    <citation type="submission" date="2025-09" db="UniProtKB">
        <authorList>
            <consortium name="Ensembl"/>
        </authorList>
    </citation>
    <scope>IDENTIFICATION</scope>
    <source>
        <strain evidence="1">17573</strain>
    </source>
</reference>
<name>A0A5F8AHU1_MACMU</name>
<reference evidence="2" key="1">
    <citation type="journal article" date="2007" name="Science">
        <title>Evolutionary and biomedical insights from the rhesus macaque genome.</title>
        <authorList>
            <person name="Gibbs R.A."/>
            <person name="Rogers J."/>
            <person name="Katze M.G."/>
            <person name="Bumgarner R."/>
            <person name="Weinstock G.M."/>
            <person name="Mardis E.R."/>
            <person name="Remington K.A."/>
            <person name="Strausberg R.L."/>
            <person name="Venter J.C."/>
            <person name="Wilson R.K."/>
            <person name="Batzer M.A."/>
            <person name="Bustamante C.D."/>
            <person name="Eichler E.E."/>
            <person name="Hahn M.W."/>
            <person name="Hardison R.C."/>
            <person name="Makova K.D."/>
            <person name="Miller W."/>
            <person name="Milosavljevic A."/>
            <person name="Palermo R.E."/>
            <person name="Siepel A."/>
            <person name="Sikela J.M."/>
            <person name="Attaway T."/>
            <person name="Bell S."/>
            <person name="Bernard K.E."/>
            <person name="Buhay C.J."/>
            <person name="Chandrabose M.N."/>
            <person name="Dao M."/>
            <person name="Davis C."/>
            <person name="Delehaunty K.D."/>
            <person name="Ding Y."/>
            <person name="Dinh H.H."/>
            <person name="Dugan-Rocha S."/>
            <person name="Fulton L.A."/>
            <person name="Gabisi R.A."/>
            <person name="Garner T.T."/>
            <person name="Godfrey J."/>
            <person name="Hawes A.C."/>
            <person name="Hernandez J."/>
            <person name="Hines S."/>
            <person name="Holder M."/>
            <person name="Hume J."/>
            <person name="Jhangiani S.N."/>
            <person name="Joshi V."/>
            <person name="Khan Z.M."/>
            <person name="Kirkness E.F."/>
            <person name="Cree A."/>
            <person name="Fowler R.G."/>
            <person name="Lee S."/>
            <person name="Lewis L.R."/>
            <person name="Li Z."/>
            <person name="Liu Y.-S."/>
            <person name="Moore S.M."/>
            <person name="Muzny D."/>
            <person name="Nazareth L.V."/>
            <person name="Ngo D.N."/>
            <person name="Okwuonu G.O."/>
            <person name="Pai G."/>
            <person name="Parker D."/>
            <person name="Paul H.A."/>
            <person name="Pfannkoch C."/>
            <person name="Pohl C.S."/>
            <person name="Rogers Y.-H.C."/>
            <person name="Ruiz S.J."/>
            <person name="Sabo A."/>
            <person name="Santibanez J."/>
            <person name="Schneider B.W."/>
            <person name="Smith S.M."/>
            <person name="Sodergren E."/>
            <person name="Svatek A.F."/>
            <person name="Utterback T.R."/>
            <person name="Vattathil S."/>
            <person name="Warren W."/>
            <person name="White C.S."/>
            <person name="Chinwalla A.T."/>
            <person name="Feng Y."/>
            <person name="Halpern A.L."/>
            <person name="Hillier L.W."/>
            <person name="Huang X."/>
            <person name="Minx P."/>
            <person name="Nelson J.O."/>
            <person name="Pepin K.H."/>
            <person name="Qin X."/>
            <person name="Sutton G.G."/>
            <person name="Venter E."/>
            <person name="Walenz B.P."/>
            <person name="Wallis J.W."/>
            <person name="Worley K.C."/>
            <person name="Yang S.-P."/>
            <person name="Jones S.M."/>
            <person name="Marra M.A."/>
            <person name="Rocchi M."/>
            <person name="Schein J.E."/>
            <person name="Baertsch R."/>
            <person name="Clarke L."/>
            <person name="Csuros M."/>
            <person name="Glasscock J."/>
            <person name="Harris R.A."/>
            <person name="Havlak P."/>
            <person name="Jackson A.R."/>
            <person name="Jiang H."/>
            <person name="Liu Y."/>
            <person name="Messina D.N."/>
            <person name="Shen Y."/>
            <person name="Song H.X.-Z."/>
            <person name="Wylie T."/>
            <person name="Zhang L."/>
            <person name="Birney E."/>
            <person name="Han K."/>
            <person name="Konkel M.K."/>
            <person name="Lee J."/>
            <person name="Smit A.F.A."/>
            <person name="Ullmer B."/>
            <person name="Wang H."/>
            <person name="Xing J."/>
            <person name="Burhans R."/>
            <person name="Cheng Z."/>
            <person name="Karro J.E."/>
            <person name="Ma J."/>
            <person name="Raney B."/>
            <person name="She X."/>
            <person name="Cox M.J."/>
            <person name="Demuth J.P."/>
            <person name="Dumas L.J."/>
            <person name="Han S.-G."/>
            <person name="Hopkins J."/>
            <person name="Karimpour-Fard A."/>
            <person name="Kim Y.H."/>
            <person name="Pollack J.R."/>
            <person name="Vinar T."/>
            <person name="Addo-Quaye C."/>
            <person name="Degenhardt J."/>
            <person name="Denby A."/>
            <person name="Hubisz M.J."/>
            <person name="Indap A."/>
            <person name="Kosiol C."/>
            <person name="Lahn B.T."/>
            <person name="Lawson H.A."/>
            <person name="Marklein A."/>
            <person name="Nielsen R."/>
            <person name="Vallender E.J."/>
            <person name="Clark A.G."/>
            <person name="Ferguson B."/>
            <person name="Hernandez R.D."/>
            <person name="Hirani K."/>
            <person name="Kehrer-Sawatzki H."/>
            <person name="Kolb J."/>
            <person name="Patil S."/>
            <person name="Pu L.-L."/>
            <person name="Ren Y."/>
            <person name="Smith D.G."/>
            <person name="Wheeler D.A."/>
            <person name="Schenck I."/>
            <person name="Ball E.V."/>
            <person name="Chen R."/>
            <person name="Cooper D.N."/>
            <person name="Giardine B."/>
            <person name="Hsu F."/>
            <person name="Kent W.J."/>
            <person name="Lesk A."/>
            <person name="Nelson D.L."/>
            <person name="O'brien W.E."/>
            <person name="Pruefer K."/>
            <person name="Stenson P.D."/>
            <person name="Wallace J.C."/>
            <person name="Ke H."/>
            <person name="Liu X.-M."/>
            <person name="Wang P."/>
            <person name="Xiang A.P."/>
            <person name="Yang F."/>
            <person name="Barber G.P."/>
            <person name="Haussler D."/>
            <person name="Karolchik D."/>
            <person name="Kern A.D."/>
            <person name="Kuhn R.M."/>
            <person name="Smith K.E."/>
            <person name="Zwieg A.S."/>
        </authorList>
    </citation>
    <scope>NUCLEOTIDE SEQUENCE [LARGE SCALE GENOMIC DNA]</scope>
    <source>
        <strain evidence="2">17573</strain>
    </source>
</reference>
<accession>A0A5F8AHU1</accession>
<reference evidence="1" key="2">
    <citation type="submission" date="2019-01" db="EMBL/GenBank/DDBJ databases">
        <authorList>
            <person name="Graves T."/>
            <person name="Eichler E.E."/>
            <person name="Wilson R.K."/>
        </authorList>
    </citation>
    <scope>NUCLEOTIDE SEQUENCE [LARGE SCALE GENOMIC DNA]</scope>
    <source>
        <strain evidence="1">17573</strain>
    </source>
</reference>
<proteinExistence type="predicted"/>
<dbReference type="InParanoid" id="A0A5F8AHU1"/>
<dbReference type="Ensembl" id="ENSMMUT00000102969.1">
    <property type="protein sequence ID" value="ENSMMUP00000077478.1"/>
    <property type="gene ID" value="ENSMMUG00000058503.1"/>
</dbReference>
<dbReference type="Proteomes" id="UP000006718">
    <property type="component" value="Chromosome 10"/>
</dbReference>
<dbReference type="GeneTree" id="ENSGT01150000286943"/>
<organism evidence="1 2">
    <name type="scientific">Macaca mulatta</name>
    <name type="common">Rhesus macaque</name>
    <dbReference type="NCBI Taxonomy" id="9544"/>
    <lineage>
        <taxon>Eukaryota</taxon>
        <taxon>Metazoa</taxon>
        <taxon>Chordata</taxon>
        <taxon>Craniata</taxon>
        <taxon>Vertebrata</taxon>
        <taxon>Euteleostomi</taxon>
        <taxon>Mammalia</taxon>
        <taxon>Eutheria</taxon>
        <taxon>Euarchontoglires</taxon>
        <taxon>Primates</taxon>
        <taxon>Haplorrhini</taxon>
        <taxon>Catarrhini</taxon>
        <taxon>Cercopithecidae</taxon>
        <taxon>Cercopithecinae</taxon>
        <taxon>Macaca</taxon>
    </lineage>
</organism>